<keyword evidence="4" id="KW-0378">Hydrolase</keyword>
<evidence type="ECO:0000313" key="9">
    <source>
        <dbReference type="Proteomes" id="UP001595729"/>
    </source>
</evidence>
<evidence type="ECO:0000256" key="3">
    <source>
        <dbReference type="ARBA" id="ARBA00012027"/>
    </source>
</evidence>
<dbReference type="InterPro" id="IPR051406">
    <property type="entry name" value="PLD_domain"/>
</dbReference>
<dbReference type="Pfam" id="PF13091">
    <property type="entry name" value="PLDc_2"/>
    <property type="match status" value="2"/>
</dbReference>
<protein>
    <recommendedName>
        <fullName evidence="3">phospholipase D</fullName>
        <ecNumber evidence="3">3.1.4.4</ecNumber>
    </recommendedName>
</protein>
<dbReference type="PROSITE" id="PS50035">
    <property type="entry name" value="PLD"/>
    <property type="match status" value="1"/>
</dbReference>
<dbReference type="Proteomes" id="UP001595729">
    <property type="component" value="Unassembled WGS sequence"/>
</dbReference>
<dbReference type="EC" id="3.1.4.4" evidence="3"/>
<evidence type="ECO:0000313" key="8">
    <source>
        <dbReference type="EMBL" id="MFC3685686.1"/>
    </source>
</evidence>
<proteinExistence type="inferred from homology"/>
<evidence type="ECO:0000256" key="1">
    <source>
        <dbReference type="ARBA" id="ARBA00000798"/>
    </source>
</evidence>
<dbReference type="RefSeq" id="WP_382177345.1">
    <property type="nucleotide sequence ID" value="NZ_JBHRXX010000009.1"/>
</dbReference>
<evidence type="ECO:0000256" key="6">
    <source>
        <dbReference type="ARBA" id="ARBA00023098"/>
    </source>
</evidence>
<dbReference type="EMBL" id="JBHRXX010000009">
    <property type="protein sequence ID" value="MFC3685686.1"/>
    <property type="molecule type" value="Genomic_DNA"/>
</dbReference>
<name>A0ABV7W9D7_9BURK</name>
<dbReference type="SUPFAM" id="SSF56024">
    <property type="entry name" value="Phospholipase D/nuclease"/>
    <property type="match status" value="2"/>
</dbReference>
<accession>A0ABV7W9D7</accession>
<evidence type="ECO:0000259" key="7">
    <source>
        <dbReference type="PROSITE" id="PS50035"/>
    </source>
</evidence>
<evidence type="ECO:0000256" key="4">
    <source>
        <dbReference type="ARBA" id="ARBA00022801"/>
    </source>
</evidence>
<dbReference type="PANTHER" id="PTHR43856">
    <property type="entry name" value="CARDIOLIPIN HYDROLASE"/>
    <property type="match status" value="1"/>
</dbReference>
<comment type="similarity">
    <text evidence="2">Belongs to the phospholipase D family.</text>
</comment>
<organism evidence="8 9">
    <name type="scientific">Hydrogenophaga luteola</name>
    <dbReference type="NCBI Taxonomy" id="1591122"/>
    <lineage>
        <taxon>Bacteria</taxon>
        <taxon>Pseudomonadati</taxon>
        <taxon>Pseudomonadota</taxon>
        <taxon>Betaproteobacteria</taxon>
        <taxon>Burkholderiales</taxon>
        <taxon>Comamonadaceae</taxon>
        <taxon>Hydrogenophaga</taxon>
    </lineage>
</organism>
<keyword evidence="9" id="KW-1185">Reference proteome</keyword>
<gene>
    <name evidence="8" type="ORF">ACFOPI_18940</name>
</gene>
<keyword evidence="6" id="KW-0443">Lipid metabolism</keyword>
<dbReference type="PANTHER" id="PTHR43856:SF1">
    <property type="entry name" value="MITOCHONDRIAL CARDIOLIPIN HYDROLASE"/>
    <property type="match status" value="1"/>
</dbReference>
<feature type="domain" description="PLD phosphodiesterase" evidence="7">
    <location>
        <begin position="476"/>
        <end position="506"/>
    </location>
</feature>
<evidence type="ECO:0000256" key="2">
    <source>
        <dbReference type="ARBA" id="ARBA00008664"/>
    </source>
</evidence>
<evidence type="ECO:0000256" key="5">
    <source>
        <dbReference type="ARBA" id="ARBA00022963"/>
    </source>
</evidence>
<keyword evidence="5" id="KW-0442">Lipid degradation</keyword>
<dbReference type="InterPro" id="IPR025202">
    <property type="entry name" value="PLD-like_dom"/>
</dbReference>
<dbReference type="Gene3D" id="3.30.870.10">
    <property type="entry name" value="Endonuclease Chain A"/>
    <property type="match status" value="2"/>
</dbReference>
<sequence length="583" mass="63843">MTVKTNLIVNCDDALLFWTVDGPITDCLGFAVERQRRRSDGSIHSDVLENRMGFKADQPKPGEHRPSTEWPLQRLWWTDHGVNLGDTVRYRVTPMVKDGAALRPLNSERSRWTPWATLSGGTRDGYAAFFNRGLVISQFMARYLEQLRKDQGLSTLKQALKAFKDSLGDHELPIRKFLSGALRDEMLALLQDAKDHGKPVHAALYELADQELVDALCALGGQAHVVLANGSITKKPTETTAQARQRDENESARAALKAAGVVVHDRFTSPGALGHNKFLVVSNPAGQPETVWTGSTNWTSTGLCTQTNNGLRVTHRGFARAFMDQWERLRDAGSAFPPALVDSNSSALVVKTRQSSADIWFTRTRGKVDLQAIDEAINAAQDGVLFLMFQPGGSGALKTIRDLSKANPALYVRGVVSTLPSEAADERAVEVDLQMDAKKKRMALDVVQPRGVHAMANWAATVARNEFLTMQGGVIGFAIVHSKVIVVDPFTNPVVITGSHNFSGNASTANDENFVIVRDNPQLAASYAAHIMGVYDHYRWLSLLGDQQAKQSTSSQTGYLATTGAWLGRRLASAAPELAFWAR</sequence>
<comment type="catalytic activity">
    <reaction evidence="1">
        <text>a 1,2-diacyl-sn-glycero-3-phosphocholine + H2O = a 1,2-diacyl-sn-glycero-3-phosphate + choline + H(+)</text>
        <dbReference type="Rhea" id="RHEA:14445"/>
        <dbReference type="ChEBI" id="CHEBI:15354"/>
        <dbReference type="ChEBI" id="CHEBI:15377"/>
        <dbReference type="ChEBI" id="CHEBI:15378"/>
        <dbReference type="ChEBI" id="CHEBI:57643"/>
        <dbReference type="ChEBI" id="CHEBI:58608"/>
        <dbReference type="EC" id="3.1.4.4"/>
    </reaction>
</comment>
<dbReference type="InterPro" id="IPR001736">
    <property type="entry name" value="PLipase_D/transphosphatidylase"/>
</dbReference>
<comment type="caution">
    <text evidence="8">The sequence shown here is derived from an EMBL/GenBank/DDBJ whole genome shotgun (WGS) entry which is preliminary data.</text>
</comment>
<reference evidence="9" key="1">
    <citation type="journal article" date="2019" name="Int. J. Syst. Evol. Microbiol.">
        <title>The Global Catalogue of Microorganisms (GCM) 10K type strain sequencing project: providing services to taxonomists for standard genome sequencing and annotation.</title>
        <authorList>
            <consortium name="The Broad Institute Genomics Platform"/>
            <consortium name="The Broad Institute Genome Sequencing Center for Infectious Disease"/>
            <person name="Wu L."/>
            <person name="Ma J."/>
        </authorList>
    </citation>
    <scope>NUCLEOTIDE SEQUENCE [LARGE SCALE GENOMIC DNA]</scope>
    <source>
        <strain evidence="9">KCTC 42501</strain>
    </source>
</reference>